<gene>
    <name evidence="1" type="ORF">F0U60_24465</name>
</gene>
<evidence type="ECO:0000313" key="2">
    <source>
        <dbReference type="Proteomes" id="UP001611383"/>
    </source>
</evidence>
<name>A0ABY9WT12_9BACT</name>
<dbReference type="EMBL" id="CP043494">
    <property type="protein sequence ID" value="WNG46929.1"/>
    <property type="molecule type" value="Genomic_DNA"/>
</dbReference>
<protein>
    <submittedName>
        <fullName evidence="1">Uncharacterized protein</fullName>
    </submittedName>
</protein>
<reference evidence="1 2" key="1">
    <citation type="submission" date="2019-08" db="EMBL/GenBank/DDBJ databases">
        <title>Archangium and Cystobacter genomes.</title>
        <authorList>
            <person name="Chen I.-C.K."/>
            <person name="Wielgoss S."/>
        </authorList>
    </citation>
    <scope>NUCLEOTIDE SEQUENCE [LARGE SCALE GENOMIC DNA]</scope>
    <source>
        <strain evidence="1 2">Cbm 6</strain>
    </source>
</reference>
<dbReference type="Proteomes" id="UP001611383">
    <property type="component" value="Chromosome"/>
</dbReference>
<dbReference type="RefSeq" id="WP_395826057.1">
    <property type="nucleotide sequence ID" value="NZ_CP043494.1"/>
</dbReference>
<evidence type="ECO:0000313" key="1">
    <source>
        <dbReference type="EMBL" id="WNG46929.1"/>
    </source>
</evidence>
<organism evidence="1 2">
    <name type="scientific">Archangium minus</name>
    <dbReference type="NCBI Taxonomy" id="83450"/>
    <lineage>
        <taxon>Bacteria</taxon>
        <taxon>Pseudomonadati</taxon>
        <taxon>Myxococcota</taxon>
        <taxon>Myxococcia</taxon>
        <taxon>Myxococcales</taxon>
        <taxon>Cystobacterineae</taxon>
        <taxon>Archangiaceae</taxon>
        <taxon>Archangium</taxon>
    </lineage>
</organism>
<proteinExistence type="predicted"/>
<keyword evidence="2" id="KW-1185">Reference proteome</keyword>
<sequence length="86" mass="9305">MKKWRGVKTLVQDAVDKGSTAVEQVHMRTAAVPFKLLEKVPPLTAPVRGVHAVHDLAVSGSYGMVRLVNRVAGKVLDVAFDVLEAE</sequence>
<accession>A0ABY9WT12</accession>